<name>A0A7C9J1F8_9ACTN</name>
<evidence type="ECO:0000256" key="4">
    <source>
        <dbReference type="ARBA" id="ARBA00022989"/>
    </source>
</evidence>
<feature type="domain" description="ABC3 transporter permease C-terminal" evidence="8">
    <location>
        <begin position="651"/>
        <end position="765"/>
    </location>
</feature>
<feature type="transmembrane region" description="Helical" evidence="7">
    <location>
        <begin position="366"/>
        <end position="388"/>
    </location>
</feature>
<keyword evidence="10" id="KW-1185">Reference proteome</keyword>
<feature type="transmembrane region" description="Helical" evidence="7">
    <location>
        <begin position="737"/>
        <end position="756"/>
    </location>
</feature>
<comment type="caution">
    <text evidence="9">The sequence shown here is derived from an EMBL/GenBank/DDBJ whole genome shotgun (WGS) entry which is preliminary data.</text>
</comment>
<evidence type="ECO:0000313" key="9">
    <source>
        <dbReference type="EMBL" id="NAS21762.1"/>
    </source>
</evidence>
<keyword evidence="3 7" id="KW-0812">Transmembrane</keyword>
<evidence type="ECO:0000259" key="8">
    <source>
        <dbReference type="Pfam" id="PF02687"/>
    </source>
</evidence>
<dbReference type="AlphaFoldDB" id="A0A7C9J1F8"/>
<evidence type="ECO:0000256" key="3">
    <source>
        <dbReference type="ARBA" id="ARBA00022692"/>
    </source>
</evidence>
<feature type="transmembrane region" description="Helical" evidence="7">
    <location>
        <begin position="692"/>
        <end position="717"/>
    </location>
</feature>
<dbReference type="GO" id="GO:0005886">
    <property type="term" value="C:plasma membrane"/>
    <property type="evidence" value="ECO:0007669"/>
    <property type="project" value="UniProtKB-SubCell"/>
</dbReference>
<dbReference type="GO" id="GO:0022857">
    <property type="term" value="F:transmembrane transporter activity"/>
    <property type="evidence" value="ECO:0007669"/>
    <property type="project" value="TreeGrafter"/>
</dbReference>
<accession>A0A7C9J1F8</accession>
<proteinExistence type="inferred from homology"/>
<dbReference type="RefSeq" id="WP_161479166.1">
    <property type="nucleotide sequence ID" value="NZ_WXEW01000002.1"/>
</dbReference>
<feature type="transmembrane region" description="Helical" evidence="7">
    <location>
        <begin position="273"/>
        <end position="296"/>
    </location>
</feature>
<keyword evidence="5 7" id="KW-0472">Membrane</keyword>
<dbReference type="PANTHER" id="PTHR30572">
    <property type="entry name" value="MEMBRANE COMPONENT OF TRANSPORTER-RELATED"/>
    <property type="match status" value="1"/>
</dbReference>
<feature type="transmembrane region" description="Helical" evidence="7">
    <location>
        <begin position="423"/>
        <end position="446"/>
    </location>
</feature>
<evidence type="ECO:0000256" key="1">
    <source>
        <dbReference type="ARBA" id="ARBA00004651"/>
    </source>
</evidence>
<dbReference type="Pfam" id="PF02687">
    <property type="entry name" value="FtsX"/>
    <property type="match status" value="1"/>
</dbReference>
<dbReference type="InterPro" id="IPR050250">
    <property type="entry name" value="Macrolide_Exporter_MacB"/>
</dbReference>
<evidence type="ECO:0000313" key="10">
    <source>
        <dbReference type="Proteomes" id="UP000479526"/>
    </source>
</evidence>
<feature type="transmembrane region" description="Helical" evidence="7">
    <location>
        <begin position="645"/>
        <end position="671"/>
    </location>
</feature>
<dbReference type="EMBL" id="WXEW01000002">
    <property type="protein sequence ID" value="NAS21762.1"/>
    <property type="molecule type" value="Genomic_DNA"/>
</dbReference>
<comment type="subcellular location">
    <subcellularLocation>
        <location evidence="1">Cell membrane</location>
        <topology evidence="1">Multi-pass membrane protein</topology>
    </subcellularLocation>
</comment>
<keyword evidence="2" id="KW-1003">Cell membrane</keyword>
<evidence type="ECO:0000256" key="6">
    <source>
        <dbReference type="ARBA" id="ARBA00038076"/>
    </source>
</evidence>
<gene>
    <name evidence="9" type="ORF">GT755_08690</name>
</gene>
<organism evidence="9 10">
    <name type="scientific">Herbidospora solisilvae</name>
    <dbReference type="NCBI Taxonomy" id="2696284"/>
    <lineage>
        <taxon>Bacteria</taxon>
        <taxon>Bacillati</taxon>
        <taxon>Actinomycetota</taxon>
        <taxon>Actinomycetes</taxon>
        <taxon>Streptosporangiales</taxon>
        <taxon>Streptosporangiaceae</taxon>
        <taxon>Herbidospora</taxon>
    </lineage>
</organism>
<keyword evidence="4 7" id="KW-1133">Transmembrane helix</keyword>
<protein>
    <submittedName>
        <fullName evidence="9">FtsX-like permease family protein</fullName>
    </submittedName>
</protein>
<dbReference type="InterPro" id="IPR003838">
    <property type="entry name" value="ABC3_permease_C"/>
</dbReference>
<dbReference type="Proteomes" id="UP000479526">
    <property type="component" value="Unassembled WGS sequence"/>
</dbReference>
<feature type="transmembrane region" description="Helical" evidence="7">
    <location>
        <begin position="317"/>
        <end position="346"/>
    </location>
</feature>
<dbReference type="PANTHER" id="PTHR30572:SF4">
    <property type="entry name" value="ABC TRANSPORTER PERMEASE YTRF"/>
    <property type="match status" value="1"/>
</dbReference>
<evidence type="ECO:0000256" key="2">
    <source>
        <dbReference type="ARBA" id="ARBA00022475"/>
    </source>
</evidence>
<evidence type="ECO:0000256" key="5">
    <source>
        <dbReference type="ARBA" id="ARBA00023136"/>
    </source>
</evidence>
<sequence>MDGIVAAWLRLEARRRGRSLLVLALLVAFGTATVLTAVAGARRGGGAVDRLLAVTAPATAVVLPNQAGFDWAALRALPQVEAVTTFPGYISTVVAEDPGDDTPSPFVAADTEAMTTVERPVVLAGRLPDPASAHEAVVTPAYAARGFGVGRRVTVLLPTPDDAAAGIGGGRTGPPRGPRVPVTIVGVVRSAWYADEPDGRGHFIPSPGLVAAYPDEILGPDRQAPLNGLVRVAEGGLPALRAWLAGRGDVEVADRADELAHVRQVIGFETGCLLVFAVAAFLTAVVLVGQAVFRYATASAADLRPLTLVGMTRRQAATATAAAVLPSAVLGGGVGVLGAVLASAWLPYGTAALYEPSPGVDADLPVLLLGWPAAVVLVAAGAAVTALLPRARPAPRRSAVTRLALPVPVTTGLRFALEPGNGVALSGAVTGVLGVVAAAVFAAGVADAAARPERFGQHYALMAVFGFDGRVSTPARPALESIAALPGVAGVLDLRIASGRSGQVSVVAHTYDPVEAPVPLVLTEGAEPASGHDVVLALTTARELGVGVGDRIPLTGEAGTREMRVSGLGFAVESTTTGYDTGAWITPAAYDAIFTGFKEHGGLVVLDPGGDPSAVARRITGGPGGRLLVFPPFTPPQRAEIRNVAVLPVALGVFLTALALGATAHALSTAVRRRGRDLAVLRALGLTPGQTRGVVVVQAVVTAVIGLVTGVPLGLALGRVLWRAAAGIMPLQYVPPSAPLVWLGPAALLAVVVLALSPGRRAARIGLGAALRAE</sequence>
<comment type="similarity">
    <text evidence="6">Belongs to the ABC-4 integral membrane protein family.</text>
</comment>
<reference evidence="9 10" key="1">
    <citation type="submission" date="2020-01" db="EMBL/GenBank/DDBJ databases">
        <title>Herbidospora sp. NEAU-GS84 nov., a novel actinomycete isolated from soil.</title>
        <authorList>
            <person name="Han L."/>
        </authorList>
    </citation>
    <scope>NUCLEOTIDE SEQUENCE [LARGE SCALE GENOMIC DNA]</scope>
    <source>
        <strain evidence="9 10">NEAU-GS84</strain>
    </source>
</reference>
<evidence type="ECO:0000256" key="7">
    <source>
        <dbReference type="SAM" id="Phobius"/>
    </source>
</evidence>